<dbReference type="RefSeq" id="WP_126158113.1">
    <property type="nucleotide sequence ID" value="NZ_RQXW01000005.1"/>
</dbReference>
<keyword evidence="2" id="KW-1185">Reference proteome</keyword>
<sequence>MNDLKSFVSGLTQLAEAFSAWARTVDWKAIHDRIECLVNDLPSDLENESVKLMNRGWFVWFFDGYMDDITEKMKSLINQSDEEQDEYMAQYVSGNINTFKNELLISYPKEATIKKS</sequence>
<dbReference type="EMBL" id="RQXW01000005">
    <property type="protein sequence ID" value="RTE66514.1"/>
    <property type="molecule type" value="Genomic_DNA"/>
</dbReference>
<dbReference type="Proteomes" id="UP000283087">
    <property type="component" value="Unassembled WGS sequence"/>
</dbReference>
<accession>A0A430KT77</accession>
<evidence type="ECO:0000313" key="2">
    <source>
        <dbReference type="Proteomes" id="UP000283087"/>
    </source>
</evidence>
<protein>
    <submittedName>
        <fullName evidence="1">Uncharacterized protein</fullName>
    </submittedName>
</protein>
<evidence type="ECO:0000313" key="1">
    <source>
        <dbReference type="EMBL" id="RTE66514.1"/>
    </source>
</evidence>
<comment type="caution">
    <text evidence="1">The sequence shown here is derived from an EMBL/GenBank/DDBJ whole genome shotgun (WGS) entry which is preliminary data.</text>
</comment>
<reference evidence="1 2" key="1">
    <citation type="submission" date="2018-11" db="EMBL/GenBank/DDBJ databases">
        <title>The draft genome sequence of Amphritea opalescens ANRC-JH13T.</title>
        <authorList>
            <person name="Fang Z."/>
            <person name="Zhang Y."/>
            <person name="Han X."/>
        </authorList>
    </citation>
    <scope>NUCLEOTIDE SEQUENCE [LARGE SCALE GENOMIC DNA]</scope>
    <source>
        <strain evidence="1 2">ANRC-JH13</strain>
    </source>
</reference>
<organism evidence="1 2">
    <name type="scientific">Amphritea opalescens</name>
    <dbReference type="NCBI Taxonomy" id="2490544"/>
    <lineage>
        <taxon>Bacteria</taxon>
        <taxon>Pseudomonadati</taxon>
        <taxon>Pseudomonadota</taxon>
        <taxon>Gammaproteobacteria</taxon>
        <taxon>Oceanospirillales</taxon>
        <taxon>Oceanospirillaceae</taxon>
        <taxon>Amphritea</taxon>
    </lineage>
</organism>
<name>A0A430KT77_9GAMM</name>
<gene>
    <name evidence="1" type="ORF">EH243_07925</name>
</gene>
<dbReference type="AlphaFoldDB" id="A0A430KT77"/>
<proteinExistence type="predicted"/>